<evidence type="ECO:0000256" key="1">
    <source>
        <dbReference type="PROSITE-ProRule" id="PRU00042"/>
    </source>
</evidence>
<evidence type="ECO:0000313" key="5">
    <source>
        <dbReference type="Proteomes" id="UP000019375"/>
    </source>
</evidence>
<dbReference type="Proteomes" id="UP000019375">
    <property type="component" value="Unassembled WGS sequence"/>
</dbReference>
<dbReference type="AlphaFoldDB" id="A0A8J2X7H7"/>
<feature type="compositionally biased region" description="Low complexity" evidence="2">
    <location>
        <begin position="293"/>
        <end position="316"/>
    </location>
</feature>
<keyword evidence="5" id="KW-1185">Reference proteome</keyword>
<dbReference type="EMBL" id="HG316456">
    <property type="protein sequence ID" value="CDF89132.1"/>
    <property type="molecule type" value="Genomic_DNA"/>
</dbReference>
<keyword evidence="1" id="KW-0863">Zinc-finger</keyword>
<dbReference type="GO" id="GO:0008270">
    <property type="term" value="F:zinc ion binding"/>
    <property type="evidence" value="ECO:0007669"/>
    <property type="project" value="UniProtKB-KW"/>
</dbReference>
<sequence length="434" mass="49610">MTSTELDLKRTLTDILEDELYNMSYHGQNPKKNVLELSLPTGFDESMKSSDFWSAHHQNQLHQPLQHQHSQQHQHQPHQQNPQQLEMITNQDDTHTRSYDNSIFNKYADPSLTTTSAHLKNNSSAVATTPVQKTVNLNSVMKVANPFHNMRYQLPYDVKITNDYMDEVDSIYSPQADDESIGYDGSYNPKMQWPLQDNNMALSNEDARMIFDHEFAADDDDLSEDDEEDYQNNEDEAIKEKKLFGACDFVDGTELFGQENGDQAIMEDDDDDLIDEDELYEPSFKSNRKESIVTTPPVVPAPVSEFSPPSSASSSSNGSKHKRKSPVADNGNNENGPNEIFTCMILNHITKQPCSAQFSRSYDLTRHQNTIHAKKKTVFRCSECIRMLGHEGYQKTFSRLDALTRHIKSKHENLSLEQRQEVTKYAKENIGYVV</sequence>
<accession>A0A8J2X7H7</accession>
<dbReference type="Gene3D" id="3.30.160.60">
    <property type="entry name" value="Classic Zinc Finger"/>
    <property type="match status" value="1"/>
</dbReference>
<keyword evidence="1" id="KW-0479">Metal-binding</keyword>
<name>A0A8J2X7H7_ZYGB2</name>
<protein>
    <submittedName>
        <fullName evidence="4">ZYBA0S03-09912g1_1</fullName>
    </submittedName>
</protein>
<reference evidence="5" key="1">
    <citation type="journal article" date="2013" name="Genome Announc.">
        <title>Genome sequence of the food spoilage yeast Zygosaccharomyces bailii CLIB 213(T).</title>
        <authorList>
            <person name="Galeote V."/>
            <person name="Bigey F."/>
            <person name="Devillers H."/>
            <person name="Neuveglise C."/>
            <person name="Dequin S."/>
        </authorList>
    </citation>
    <scope>NUCLEOTIDE SEQUENCE [LARGE SCALE GENOMIC DNA]</scope>
    <source>
        <strain evidence="5">CLIB 213 / ATCC 58445 / CBS 680 / CCRC 21525 / NBRC 1098 / NCYC 1416 / NRRL Y-2227</strain>
    </source>
</reference>
<evidence type="ECO:0000313" key="4">
    <source>
        <dbReference type="EMBL" id="CDF89132.1"/>
    </source>
</evidence>
<dbReference type="PROSITE" id="PS50157">
    <property type="entry name" value="ZINC_FINGER_C2H2_2"/>
    <property type="match status" value="1"/>
</dbReference>
<feature type="domain" description="C2H2-type" evidence="3">
    <location>
        <begin position="341"/>
        <end position="377"/>
    </location>
</feature>
<dbReference type="InterPro" id="IPR013087">
    <property type="entry name" value="Znf_C2H2_type"/>
</dbReference>
<evidence type="ECO:0000256" key="2">
    <source>
        <dbReference type="SAM" id="MobiDB-lite"/>
    </source>
</evidence>
<feature type="compositionally biased region" description="Low complexity" evidence="2">
    <location>
        <begin position="56"/>
        <end position="69"/>
    </location>
</feature>
<proteinExistence type="predicted"/>
<feature type="region of interest" description="Disordered" evidence="2">
    <location>
        <begin position="54"/>
        <end position="82"/>
    </location>
</feature>
<dbReference type="OrthoDB" id="7295497at2759"/>
<evidence type="ECO:0000259" key="3">
    <source>
        <dbReference type="PROSITE" id="PS50157"/>
    </source>
</evidence>
<feature type="region of interest" description="Disordered" evidence="2">
    <location>
        <begin position="282"/>
        <end position="336"/>
    </location>
</feature>
<keyword evidence="1" id="KW-0862">Zinc</keyword>
<gene>
    <name evidence="4" type="ORF">BN860_09912g</name>
</gene>
<organism evidence="4 5">
    <name type="scientific">Zygosaccharomyces bailii (strain CLIB 213 / ATCC 58445 / CBS 680 / BCRC 21525 / NBRC 1098 / NCYC 1416 / NRRL Y-2227)</name>
    <dbReference type="NCBI Taxonomy" id="1333698"/>
    <lineage>
        <taxon>Eukaryota</taxon>
        <taxon>Fungi</taxon>
        <taxon>Dikarya</taxon>
        <taxon>Ascomycota</taxon>
        <taxon>Saccharomycotina</taxon>
        <taxon>Saccharomycetes</taxon>
        <taxon>Saccharomycetales</taxon>
        <taxon>Saccharomycetaceae</taxon>
        <taxon>Zygosaccharomyces</taxon>
    </lineage>
</organism>